<dbReference type="CDD" id="cd03036">
    <property type="entry name" value="ArsC_like"/>
    <property type="match status" value="1"/>
</dbReference>
<protein>
    <submittedName>
        <fullName evidence="2">Arsenate reductase</fullName>
        <ecNumber evidence="2">1.20.4.1</ecNumber>
    </submittedName>
</protein>
<dbReference type="Pfam" id="PF03960">
    <property type="entry name" value="ArsC"/>
    <property type="match status" value="1"/>
</dbReference>
<dbReference type="PANTHER" id="PTHR30041:SF8">
    <property type="entry name" value="PROTEIN YFFB"/>
    <property type="match status" value="1"/>
</dbReference>
<dbReference type="SUPFAM" id="SSF52833">
    <property type="entry name" value="Thioredoxin-like"/>
    <property type="match status" value="1"/>
</dbReference>
<dbReference type="NCBIfam" id="TIGR01617">
    <property type="entry name" value="arsC_related"/>
    <property type="match status" value="1"/>
</dbReference>
<sequence>MIKFIQYPKCSTCIRAKKWLESHGVDFEDRHIVENNPSAEELKAWHQISGLPLKKFFNTSGKLYKEMCLKDKLPQMSDEEMYDLLATDGMMVKRPIIVGDDFVLVGFKEGEWEEKLL</sequence>
<dbReference type="InterPro" id="IPR036249">
    <property type="entry name" value="Thioredoxin-like_sf"/>
</dbReference>
<dbReference type="PROSITE" id="PS51353">
    <property type="entry name" value="ARSC"/>
    <property type="match status" value="1"/>
</dbReference>
<evidence type="ECO:0000313" key="3">
    <source>
        <dbReference type="Proteomes" id="UP000543642"/>
    </source>
</evidence>
<dbReference type="EMBL" id="JACHFW010000003">
    <property type="protein sequence ID" value="MBB5263988.1"/>
    <property type="molecule type" value="Genomic_DNA"/>
</dbReference>
<dbReference type="Gene3D" id="3.40.30.10">
    <property type="entry name" value="Glutaredoxin"/>
    <property type="match status" value="1"/>
</dbReference>
<proteinExistence type="inferred from homology"/>
<dbReference type="InterPro" id="IPR006504">
    <property type="entry name" value="Tscrpt_reg_Spx/MgsR"/>
</dbReference>
<comment type="similarity">
    <text evidence="1">Belongs to the ArsC family.</text>
</comment>
<comment type="caution">
    <text evidence="2">The sequence shown here is derived from an EMBL/GenBank/DDBJ whole genome shotgun (WGS) entry which is preliminary data.</text>
</comment>
<dbReference type="EC" id="1.20.4.1" evidence="2"/>
<reference evidence="2 3" key="1">
    <citation type="submission" date="2020-08" db="EMBL/GenBank/DDBJ databases">
        <title>Genomic Encyclopedia of Type Strains, Phase IV (KMG-IV): sequencing the most valuable type-strain genomes for metagenomic binning, comparative biology and taxonomic classification.</title>
        <authorList>
            <person name="Goeker M."/>
        </authorList>
    </citation>
    <scope>NUCLEOTIDE SEQUENCE [LARGE SCALE GENOMIC DNA]</scope>
    <source>
        <strain evidence="2 3">DSM 106146</strain>
    </source>
</reference>
<organism evidence="2 3">
    <name type="scientific">Catenibacillus scindens</name>
    <dbReference type="NCBI Taxonomy" id="673271"/>
    <lineage>
        <taxon>Bacteria</taxon>
        <taxon>Bacillati</taxon>
        <taxon>Bacillota</taxon>
        <taxon>Clostridia</taxon>
        <taxon>Lachnospirales</taxon>
        <taxon>Lachnospiraceae</taxon>
        <taxon>Catenibacillus</taxon>
    </lineage>
</organism>
<keyword evidence="3" id="KW-1185">Reference proteome</keyword>
<dbReference type="InterPro" id="IPR006660">
    <property type="entry name" value="Arsenate_reductase-like"/>
</dbReference>
<gene>
    <name evidence="2" type="ORF">HNP82_001093</name>
</gene>
<dbReference type="GO" id="GO:0008794">
    <property type="term" value="F:arsenate reductase (glutaredoxin) activity"/>
    <property type="evidence" value="ECO:0007669"/>
    <property type="project" value="UniProtKB-EC"/>
</dbReference>
<dbReference type="RefSeq" id="WP_183772297.1">
    <property type="nucleotide sequence ID" value="NZ_CAWVEG010000089.1"/>
</dbReference>
<name>A0A7W8H9M3_9FIRM</name>
<keyword evidence="2" id="KW-0560">Oxidoreductase</keyword>
<dbReference type="PANTHER" id="PTHR30041">
    <property type="entry name" value="ARSENATE REDUCTASE"/>
    <property type="match status" value="1"/>
</dbReference>
<dbReference type="Proteomes" id="UP000543642">
    <property type="component" value="Unassembled WGS sequence"/>
</dbReference>
<evidence type="ECO:0000313" key="2">
    <source>
        <dbReference type="EMBL" id="MBB5263988.1"/>
    </source>
</evidence>
<accession>A0A7W8H9M3</accession>
<dbReference type="AlphaFoldDB" id="A0A7W8H9M3"/>
<evidence type="ECO:0000256" key="1">
    <source>
        <dbReference type="PROSITE-ProRule" id="PRU01282"/>
    </source>
</evidence>